<dbReference type="Proteomes" id="UP000198520">
    <property type="component" value="Unassembled WGS sequence"/>
</dbReference>
<dbReference type="OrthoDB" id="9789291at2"/>
<evidence type="ECO:0000256" key="1">
    <source>
        <dbReference type="SAM" id="MobiDB-lite"/>
    </source>
</evidence>
<organism evidence="3 4">
    <name type="scientific">Flavimobilis marinus</name>
    <dbReference type="NCBI Taxonomy" id="285351"/>
    <lineage>
        <taxon>Bacteria</taxon>
        <taxon>Bacillati</taxon>
        <taxon>Actinomycetota</taxon>
        <taxon>Actinomycetes</taxon>
        <taxon>Micrococcales</taxon>
        <taxon>Jonesiaceae</taxon>
        <taxon>Flavimobilis</taxon>
    </lineage>
</organism>
<feature type="transmembrane region" description="Helical" evidence="2">
    <location>
        <begin position="86"/>
        <end position="108"/>
    </location>
</feature>
<reference evidence="4" key="1">
    <citation type="submission" date="2016-10" db="EMBL/GenBank/DDBJ databases">
        <authorList>
            <person name="Varghese N."/>
            <person name="Submissions S."/>
        </authorList>
    </citation>
    <scope>NUCLEOTIDE SEQUENCE [LARGE SCALE GENOMIC DNA]</scope>
    <source>
        <strain evidence="4">DSM 19083</strain>
    </source>
</reference>
<gene>
    <name evidence="3" type="ORF">SAMN04488035_0405</name>
</gene>
<dbReference type="EMBL" id="FONZ01000001">
    <property type="protein sequence ID" value="SFE75490.1"/>
    <property type="molecule type" value="Genomic_DNA"/>
</dbReference>
<proteinExistence type="predicted"/>
<feature type="transmembrane region" description="Helical" evidence="2">
    <location>
        <begin position="6"/>
        <end position="27"/>
    </location>
</feature>
<feature type="transmembrane region" description="Helical" evidence="2">
    <location>
        <begin position="199"/>
        <end position="230"/>
    </location>
</feature>
<keyword evidence="2" id="KW-0472">Membrane</keyword>
<name>A0A1I2D698_9MICO</name>
<dbReference type="AlphaFoldDB" id="A0A1I2D698"/>
<feature type="region of interest" description="Disordered" evidence="1">
    <location>
        <begin position="33"/>
        <end position="62"/>
    </location>
</feature>
<sequence>MTEVLVAGVIVILVSAAVTLLGVRYVASFAPGRPSGGTPSPRDLPSADAGGAAEGEQEDGGQVSVKIVEPDAAAPAARDDVLDRSLVVYAPWAVLAAVVALAVGWGVAEVPLSYQLRVALTLVLLVPVAALDVRYGVVAAPALGALLLVRAVSLAIEVTEGGPSWSSVGQEAAAAAMIGAVFGLVRLTSRAGLGGGDVLLFLLFPLLLGTRLAVTAVFVSFIVAFAYSAWALAAHRATRKDAFPLCPAVLVGTVATVLFVSLSGV</sequence>
<dbReference type="STRING" id="285351.SAMN04488035_0405"/>
<evidence type="ECO:0000313" key="4">
    <source>
        <dbReference type="Proteomes" id="UP000198520"/>
    </source>
</evidence>
<feature type="transmembrane region" description="Helical" evidence="2">
    <location>
        <begin position="138"/>
        <end position="156"/>
    </location>
</feature>
<feature type="transmembrane region" description="Helical" evidence="2">
    <location>
        <begin position="114"/>
        <end position="131"/>
    </location>
</feature>
<keyword evidence="4" id="KW-1185">Reference proteome</keyword>
<keyword evidence="2" id="KW-0812">Transmembrane</keyword>
<feature type="compositionally biased region" description="Low complexity" evidence="1">
    <location>
        <begin position="33"/>
        <end position="51"/>
    </location>
</feature>
<evidence type="ECO:0000313" key="3">
    <source>
        <dbReference type="EMBL" id="SFE75490.1"/>
    </source>
</evidence>
<dbReference type="RefSeq" id="WP_093374582.1">
    <property type="nucleotide sequence ID" value="NZ_BNAN01000001.1"/>
</dbReference>
<keyword evidence="2" id="KW-1133">Transmembrane helix</keyword>
<evidence type="ECO:0008006" key="5">
    <source>
        <dbReference type="Google" id="ProtNLM"/>
    </source>
</evidence>
<feature type="transmembrane region" description="Helical" evidence="2">
    <location>
        <begin position="168"/>
        <end position="187"/>
    </location>
</feature>
<evidence type="ECO:0000256" key="2">
    <source>
        <dbReference type="SAM" id="Phobius"/>
    </source>
</evidence>
<feature type="transmembrane region" description="Helical" evidence="2">
    <location>
        <begin position="242"/>
        <end position="262"/>
    </location>
</feature>
<protein>
    <recommendedName>
        <fullName evidence="5">Leader peptidase (Prepilin peptidase) / N-methyltransferase</fullName>
    </recommendedName>
</protein>
<accession>A0A1I2D698</accession>